<dbReference type="EMBL" id="VSSQ01001715">
    <property type="protein sequence ID" value="MPM10601.1"/>
    <property type="molecule type" value="Genomic_DNA"/>
</dbReference>
<feature type="transmembrane region" description="Helical" evidence="1">
    <location>
        <begin position="128"/>
        <end position="145"/>
    </location>
</feature>
<evidence type="ECO:0000256" key="1">
    <source>
        <dbReference type="SAM" id="Phobius"/>
    </source>
</evidence>
<dbReference type="AlphaFoldDB" id="A0A644X417"/>
<name>A0A644X417_9ZZZZ</name>
<keyword evidence="1" id="KW-0812">Transmembrane</keyword>
<keyword evidence="1" id="KW-1133">Transmembrane helix</keyword>
<proteinExistence type="predicted"/>
<keyword evidence="1" id="KW-0472">Membrane</keyword>
<reference evidence="2" key="1">
    <citation type="submission" date="2019-08" db="EMBL/GenBank/DDBJ databases">
        <authorList>
            <person name="Kucharzyk K."/>
            <person name="Murdoch R.W."/>
            <person name="Higgins S."/>
            <person name="Loffler F."/>
        </authorList>
    </citation>
    <scope>NUCLEOTIDE SEQUENCE</scope>
</reference>
<feature type="transmembrane region" description="Helical" evidence="1">
    <location>
        <begin position="90"/>
        <end position="108"/>
    </location>
</feature>
<comment type="caution">
    <text evidence="2">The sequence shown here is derived from an EMBL/GenBank/DDBJ whole genome shotgun (WGS) entry which is preliminary data.</text>
</comment>
<protein>
    <submittedName>
        <fullName evidence="2">Uncharacterized protein</fullName>
    </submittedName>
</protein>
<accession>A0A644X417</accession>
<gene>
    <name evidence="2" type="ORF">SDC9_56933</name>
</gene>
<sequence>MKQKRYKNITGFMVRFTLVHVLTYVFFGIAFMLLSRYFDYFAYQRVFYEVMKPSTALTVRLAPLVQIVRGLLLAFALYPSRAGFIGVPSGWIRLFALLFVLTSIGSVITGPGSIEGLLYTYFPFNPLIGYPEITLQMGTFSYVFCKWQGRSQVYCQTDPQ</sequence>
<feature type="transmembrane region" description="Helical" evidence="1">
    <location>
        <begin position="57"/>
        <end position="78"/>
    </location>
</feature>
<organism evidence="2">
    <name type="scientific">bioreactor metagenome</name>
    <dbReference type="NCBI Taxonomy" id="1076179"/>
    <lineage>
        <taxon>unclassified sequences</taxon>
        <taxon>metagenomes</taxon>
        <taxon>ecological metagenomes</taxon>
    </lineage>
</organism>
<feature type="transmembrane region" description="Helical" evidence="1">
    <location>
        <begin position="12"/>
        <end position="37"/>
    </location>
</feature>
<evidence type="ECO:0000313" key="2">
    <source>
        <dbReference type="EMBL" id="MPM10601.1"/>
    </source>
</evidence>